<proteinExistence type="predicted"/>
<organism evidence="2 3">
    <name type="scientific">Burkholderia pseudomultivorans</name>
    <dbReference type="NCBI Taxonomy" id="1207504"/>
    <lineage>
        <taxon>Bacteria</taxon>
        <taxon>Pseudomonadati</taxon>
        <taxon>Pseudomonadota</taxon>
        <taxon>Betaproteobacteria</taxon>
        <taxon>Burkholderiales</taxon>
        <taxon>Burkholderiaceae</taxon>
        <taxon>Burkholderia</taxon>
        <taxon>Burkholderia cepacia complex</taxon>
    </lineage>
</organism>
<dbReference type="Proteomes" id="UP001248067">
    <property type="component" value="Unassembled WGS sequence"/>
</dbReference>
<evidence type="ECO:0000313" key="4">
    <source>
        <dbReference type="Proteomes" id="UP001248067"/>
    </source>
</evidence>
<accession>A0A6P2LSW3</accession>
<name>A0A6P2LSW3_9BURK</name>
<reference evidence="1 4" key="1">
    <citation type="submission" date="2019-06" db="EMBL/GenBank/DDBJ databases">
        <title>Evolution of Burkholderia multivorans in the lungs of Cystic Fibrosis patients.</title>
        <authorList>
            <person name="Moreira L.M."/>
        </authorList>
    </citation>
    <scope>NUCLEOTIDE SEQUENCE [LARGE SCALE GENOMIC DNA]</scope>
    <source>
        <strain evidence="1 4">VC13239</strain>
    </source>
</reference>
<gene>
    <name evidence="2" type="ORF">BPS26883_03319</name>
    <name evidence="1" type="ORF">FEQ00_00859</name>
</gene>
<evidence type="ECO:0000313" key="2">
    <source>
        <dbReference type="EMBL" id="VWB70015.1"/>
    </source>
</evidence>
<dbReference type="EMBL" id="CABVPP010000023">
    <property type="protein sequence ID" value="VWB70015.1"/>
    <property type="molecule type" value="Genomic_DNA"/>
</dbReference>
<evidence type="ECO:0000313" key="3">
    <source>
        <dbReference type="Proteomes" id="UP000494162"/>
    </source>
</evidence>
<evidence type="ECO:0000313" key="1">
    <source>
        <dbReference type="EMBL" id="MDR8752453.1"/>
    </source>
</evidence>
<dbReference type="EMBL" id="VJSY01000005">
    <property type="protein sequence ID" value="MDR8752453.1"/>
    <property type="molecule type" value="Genomic_DNA"/>
</dbReference>
<dbReference type="Proteomes" id="UP000494162">
    <property type="component" value="Unassembled WGS sequence"/>
</dbReference>
<sequence length="35" mass="3909">MPKRCPCNGMGIVRAIVEQLDIGFLTMCDEGEDHE</sequence>
<protein>
    <submittedName>
        <fullName evidence="2">Uncharacterized protein</fullName>
    </submittedName>
</protein>
<dbReference type="AlphaFoldDB" id="A0A6P2LSW3"/>
<keyword evidence="4" id="KW-1185">Reference proteome</keyword>
<reference evidence="2 3" key="2">
    <citation type="submission" date="2019-09" db="EMBL/GenBank/DDBJ databases">
        <authorList>
            <person name="Depoorter E."/>
        </authorList>
    </citation>
    <scope>NUCLEOTIDE SEQUENCE [LARGE SCALE GENOMIC DNA]</scope>
    <source>
        <strain evidence="2">LMG 26883</strain>
    </source>
</reference>